<evidence type="ECO:0000313" key="4">
    <source>
        <dbReference type="Proteomes" id="UP000310597"/>
    </source>
</evidence>
<keyword evidence="1" id="KW-0007">Acetylation</keyword>
<dbReference type="Proteomes" id="UP000310597">
    <property type="component" value="Unassembled WGS sequence"/>
</dbReference>
<evidence type="ECO:0000256" key="1">
    <source>
        <dbReference type="ARBA" id="ARBA00022990"/>
    </source>
</evidence>
<sequence length="71" mass="8168">CIDRHLRDRALQTAIIFEPDDPTEPARHITYKELSEKVNRMANVLLSQGIMRGDRVVIYLPMIPEAAYAML</sequence>
<organism evidence="3 4">
    <name type="scientific">Rhodobacter capsulatus</name>
    <name type="common">Rhodopseudomonas capsulata</name>
    <dbReference type="NCBI Taxonomy" id="1061"/>
    <lineage>
        <taxon>Bacteria</taxon>
        <taxon>Pseudomonadati</taxon>
        <taxon>Pseudomonadota</taxon>
        <taxon>Alphaproteobacteria</taxon>
        <taxon>Rhodobacterales</taxon>
        <taxon>Rhodobacter group</taxon>
        <taxon>Rhodobacter</taxon>
    </lineage>
</organism>
<dbReference type="EC" id="6.2.1.1" evidence="3"/>
<dbReference type="PANTHER" id="PTHR24095">
    <property type="entry name" value="ACETYL-COENZYME A SYNTHETASE"/>
    <property type="match status" value="1"/>
</dbReference>
<dbReference type="Pfam" id="PF00501">
    <property type="entry name" value="AMP-binding"/>
    <property type="match status" value="1"/>
</dbReference>
<feature type="non-terminal residue" evidence="3">
    <location>
        <position position="1"/>
    </location>
</feature>
<accession>A0A4U1JQN0</accession>
<dbReference type="InterPro" id="IPR042099">
    <property type="entry name" value="ANL_N_sf"/>
</dbReference>
<protein>
    <submittedName>
        <fullName evidence="3">Acetyl-coenzyme A synthetase</fullName>
        <ecNumber evidence="3">6.2.1.1</ecNumber>
    </submittedName>
</protein>
<dbReference type="InterPro" id="IPR000873">
    <property type="entry name" value="AMP-dep_synth/lig_dom"/>
</dbReference>
<dbReference type="EMBL" id="SWJZ01000037">
    <property type="protein sequence ID" value="TKD21304.1"/>
    <property type="molecule type" value="Genomic_DNA"/>
</dbReference>
<dbReference type="PANTHER" id="PTHR24095:SF14">
    <property type="entry name" value="ACETYL-COENZYME A SYNTHETASE 1"/>
    <property type="match status" value="1"/>
</dbReference>
<gene>
    <name evidence="3" type="ORF">FBT96_09830</name>
</gene>
<evidence type="ECO:0000313" key="3">
    <source>
        <dbReference type="EMBL" id="TKD21304.1"/>
    </source>
</evidence>
<dbReference type="GO" id="GO:0006085">
    <property type="term" value="P:acetyl-CoA biosynthetic process"/>
    <property type="evidence" value="ECO:0007669"/>
    <property type="project" value="TreeGrafter"/>
</dbReference>
<evidence type="ECO:0000259" key="2">
    <source>
        <dbReference type="Pfam" id="PF00501"/>
    </source>
</evidence>
<keyword evidence="3" id="KW-0436">Ligase</keyword>
<name>A0A4U1JQN0_RHOCA</name>
<feature type="domain" description="AMP-dependent synthetase/ligase" evidence="2">
    <location>
        <begin position="10"/>
        <end position="71"/>
    </location>
</feature>
<dbReference type="GO" id="GO:0003987">
    <property type="term" value="F:acetate-CoA ligase activity"/>
    <property type="evidence" value="ECO:0007669"/>
    <property type="project" value="UniProtKB-EC"/>
</dbReference>
<dbReference type="GO" id="GO:0005829">
    <property type="term" value="C:cytosol"/>
    <property type="evidence" value="ECO:0007669"/>
    <property type="project" value="TreeGrafter"/>
</dbReference>
<dbReference type="SUPFAM" id="SSF56801">
    <property type="entry name" value="Acetyl-CoA synthetase-like"/>
    <property type="match status" value="1"/>
</dbReference>
<dbReference type="RefSeq" id="WP_169583369.1">
    <property type="nucleotide sequence ID" value="NZ_SWJZ01000037.1"/>
</dbReference>
<proteinExistence type="predicted"/>
<reference evidence="3 4" key="1">
    <citation type="submission" date="2019-04" db="EMBL/GenBank/DDBJ databases">
        <title>Draft Whole-Genome sequence of the purple photosynthetic bacterium Rhodobacter capsulatus SP108 with an indigenous class A beta-lactamase.</title>
        <authorList>
            <person name="Robertson S."/>
            <person name="Meyer T.E."/>
            <person name="Kyndt J.A."/>
        </authorList>
    </citation>
    <scope>NUCLEOTIDE SEQUENCE [LARGE SCALE GENOMIC DNA]</scope>
    <source>
        <strain evidence="3 4">SP108</strain>
    </source>
</reference>
<dbReference type="AlphaFoldDB" id="A0A4U1JQN0"/>
<feature type="non-terminal residue" evidence="3">
    <location>
        <position position="71"/>
    </location>
</feature>
<comment type="caution">
    <text evidence="3">The sequence shown here is derived from an EMBL/GenBank/DDBJ whole genome shotgun (WGS) entry which is preliminary data.</text>
</comment>
<dbReference type="Gene3D" id="3.40.50.12780">
    <property type="entry name" value="N-terminal domain of ligase-like"/>
    <property type="match status" value="1"/>
</dbReference>